<keyword evidence="2" id="KW-0472">Membrane</keyword>
<organism evidence="3 4">
    <name type="scientific">Sorangium cellulosum</name>
    <name type="common">Polyangium cellulosum</name>
    <dbReference type="NCBI Taxonomy" id="56"/>
    <lineage>
        <taxon>Bacteria</taxon>
        <taxon>Pseudomonadati</taxon>
        <taxon>Myxococcota</taxon>
        <taxon>Polyangia</taxon>
        <taxon>Polyangiales</taxon>
        <taxon>Polyangiaceae</taxon>
        <taxon>Sorangium</taxon>
    </lineage>
</organism>
<name>A0A4V0NCQ1_SORCE</name>
<dbReference type="AlphaFoldDB" id="A0A4V0NCQ1"/>
<feature type="transmembrane region" description="Helical" evidence="2">
    <location>
        <begin position="27"/>
        <end position="46"/>
    </location>
</feature>
<evidence type="ECO:0000313" key="3">
    <source>
        <dbReference type="EMBL" id="AUX19952.1"/>
    </source>
</evidence>
<dbReference type="EMBL" id="CP012670">
    <property type="protein sequence ID" value="AUX19952.1"/>
    <property type="molecule type" value="Genomic_DNA"/>
</dbReference>
<keyword evidence="2" id="KW-1133">Transmembrane helix</keyword>
<evidence type="ECO:0000256" key="1">
    <source>
        <dbReference type="SAM" id="MobiDB-lite"/>
    </source>
</evidence>
<proteinExistence type="predicted"/>
<keyword evidence="2" id="KW-0812">Transmembrane</keyword>
<protein>
    <submittedName>
        <fullName evidence="3">Uncharacterized protein</fullName>
    </submittedName>
</protein>
<evidence type="ECO:0000313" key="4">
    <source>
        <dbReference type="Proteomes" id="UP000295781"/>
    </source>
</evidence>
<reference evidence="3 4" key="1">
    <citation type="submission" date="2015-09" db="EMBL/GenBank/DDBJ databases">
        <title>Sorangium comparison.</title>
        <authorList>
            <person name="Zaburannyi N."/>
            <person name="Bunk B."/>
            <person name="Overmann J."/>
            <person name="Mueller R."/>
        </authorList>
    </citation>
    <scope>NUCLEOTIDE SEQUENCE [LARGE SCALE GENOMIC DNA]</scope>
    <source>
        <strain evidence="3 4">So ceGT47</strain>
    </source>
</reference>
<gene>
    <name evidence="3" type="ORF">SOCEGT47_004090</name>
</gene>
<dbReference type="RefSeq" id="WP_129344777.1">
    <property type="nucleotide sequence ID" value="NZ_CP012670.1"/>
</dbReference>
<evidence type="ECO:0000256" key="2">
    <source>
        <dbReference type="SAM" id="Phobius"/>
    </source>
</evidence>
<feature type="region of interest" description="Disordered" evidence="1">
    <location>
        <begin position="53"/>
        <end position="82"/>
    </location>
</feature>
<dbReference type="PROSITE" id="PS51257">
    <property type="entry name" value="PROKAR_LIPOPROTEIN"/>
    <property type="match status" value="1"/>
</dbReference>
<sequence length="82" mass="8665">MPDAEERLSLATCAFVASCILLAPREWVSAGLGFALSLSLFAWHLVRARGETSRRARGASTARPQAASGVQRSPGEEPAEPA</sequence>
<accession>A0A4V0NCQ1</accession>
<dbReference type="Proteomes" id="UP000295781">
    <property type="component" value="Chromosome"/>
</dbReference>